<accession>A0A2P2D7Z2</accession>
<keyword evidence="1" id="KW-0732">Signal</keyword>
<proteinExistence type="predicted"/>
<evidence type="ECO:0000313" key="3">
    <source>
        <dbReference type="Proteomes" id="UP000245206"/>
    </source>
</evidence>
<dbReference type="AlphaFoldDB" id="A0A2P2D7Z2"/>
<dbReference type="OrthoDB" id="315933at2"/>
<sequence>MNRKKYLFLLFSFSFSQLFAVDQVTWNQADQYLKKQDYLSAFKLSDKIIQTDPKDSFGWWLRLASSSQLASKKGKWPDECIKSANQHALLLPEEEASSLTTAVWCLNHDARYSEMVSLIPKVIPKAREKIGDGNYGSLINVLTVAFMKLNEREKAREFLYEGLSSLSGKDAAMNTGYNVGDLFIDSEITMDEREKWHELFQNNLFKEKLSNPLIPAIAWNTSLLTDEYVKKGKYNYAFDTISMLYPDMDAHVTTYWNFLRDQLFIKYKALQFRTKKLKEEPRRKLKMIFLVVPRTRFKEPLPNQLSSYGNMDSDLSEKDFSDLLLSFIYFRDSFEEVSKGIHWDYEVIRTNSEITSTNFRDESFRFVMQPSIESIQPALSKEILDQIKSSDGVIVVWPGVKQPGRVLITNGGGTEWNYGTDIDPEVRLTILSDSNKRIASGNHANHPIFIYHELFHVLEWAYHKSNFPKKDHPYQRRKEWPRDYQGNTEWDFYSETFNKRMMVEDQMDRLYWLGRKEGFYGIKVKEEKK</sequence>
<dbReference type="Proteomes" id="UP000245206">
    <property type="component" value="Unassembled WGS sequence"/>
</dbReference>
<organism evidence="2 3">
    <name type="scientific">Leptospira ellinghausenii</name>
    <dbReference type="NCBI Taxonomy" id="1917822"/>
    <lineage>
        <taxon>Bacteria</taxon>
        <taxon>Pseudomonadati</taxon>
        <taxon>Spirochaetota</taxon>
        <taxon>Spirochaetia</taxon>
        <taxon>Leptospirales</taxon>
        <taxon>Leptospiraceae</taxon>
        <taxon>Leptospira</taxon>
    </lineage>
</organism>
<feature type="signal peptide" evidence="1">
    <location>
        <begin position="1"/>
        <end position="20"/>
    </location>
</feature>
<evidence type="ECO:0000313" key="2">
    <source>
        <dbReference type="EMBL" id="GBF40756.1"/>
    </source>
</evidence>
<dbReference type="RefSeq" id="WP_108958048.1">
    <property type="nucleotide sequence ID" value="NZ_BFAZ01000001.1"/>
</dbReference>
<reference evidence="3" key="1">
    <citation type="journal article" date="2019" name="Microbiol. Immunol.">
        <title>Molecular and phenotypic characterization of Leptospira johnsonii sp. nov., Leptospira ellinghausenii sp. nov. and Leptospira ryugenii sp. nov. isolated from soil and water in Japan.</title>
        <authorList>
            <person name="Masuzawa T."/>
            <person name="Saito M."/>
            <person name="Nakao R."/>
            <person name="Nikaido Y."/>
            <person name="Matsumoto M."/>
            <person name="Ogawa M."/>
            <person name="Yokoyama M."/>
            <person name="Hidaka Y."/>
            <person name="Tomita J."/>
            <person name="Sakakibara K."/>
            <person name="Suzuki K."/>
            <person name="Yasuda S."/>
            <person name="Sato H."/>
            <person name="Yamaguchi M."/>
            <person name="Yoshida S.I."/>
            <person name="Koizumi N."/>
            <person name="Kawamura Y."/>
        </authorList>
    </citation>
    <scope>NUCLEOTIDE SEQUENCE [LARGE SCALE GENOMIC DNA]</scope>
    <source>
        <strain evidence="3">E18</strain>
    </source>
</reference>
<keyword evidence="3" id="KW-1185">Reference proteome</keyword>
<feature type="chain" id="PRO_5015190080" evidence="1">
    <location>
        <begin position="21"/>
        <end position="529"/>
    </location>
</feature>
<evidence type="ECO:0000256" key="1">
    <source>
        <dbReference type="SAM" id="SignalP"/>
    </source>
</evidence>
<name>A0A2P2D7Z2_9LEPT</name>
<comment type="caution">
    <text evidence="2">The sequence shown here is derived from an EMBL/GenBank/DDBJ whole genome shotgun (WGS) entry which is preliminary data.</text>
</comment>
<gene>
    <name evidence="2" type="ORF">LPTSP2_00210</name>
</gene>
<dbReference type="EMBL" id="BFAZ01000001">
    <property type="protein sequence ID" value="GBF40756.1"/>
    <property type="molecule type" value="Genomic_DNA"/>
</dbReference>
<protein>
    <submittedName>
        <fullName evidence="2">Uncharacterized protein</fullName>
    </submittedName>
</protein>